<proteinExistence type="predicted"/>
<feature type="chain" id="PRO_5008889087" evidence="2">
    <location>
        <begin position="18"/>
        <end position="173"/>
    </location>
</feature>
<dbReference type="AlphaFoldDB" id="A0A1C7ME48"/>
<protein>
    <submittedName>
        <fullName evidence="3">Uncharacterized protein</fullName>
    </submittedName>
</protein>
<evidence type="ECO:0000313" key="3">
    <source>
        <dbReference type="EMBL" id="OBZ75201.1"/>
    </source>
</evidence>
<organism evidence="3 4">
    <name type="scientific">Grifola frondosa</name>
    <name type="common">Maitake</name>
    <name type="synonym">Polyporus frondosus</name>
    <dbReference type="NCBI Taxonomy" id="5627"/>
    <lineage>
        <taxon>Eukaryota</taxon>
        <taxon>Fungi</taxon>
        <taxon>Dikarya</taxon>
        <taxon>Basidiomycota</taxon>
        <taxon>Agaricomycotina</taxon>
        <taxon>Agaricomycetes</taxon>
        <taxon>Polyporales</taxon>
        <taxon>Grifolaceae</taxon>
        <taxon>Grifola</taxon>
    </lineage>
</organism>
<name>A0A1C7ME48_GRIFR</name>
<evidence type="ECO:0000256" key="2">
    <source>
        <dbReference type="SAM" id="SignalP"/>
    </source>
</evidence>
<dbReference type="EMBL" id="LUGG01000004">
    <property type="protein sequence ID" value="OBZ75201.1"/>
    <property type="molecule type" value="Genomic_DNA"/>
</dbReference>
<evidence type="ECO:0000256" key="1">
    <source>
        <dbReference type="SAM" id="MobiDB-lite"/>
    </source>
</evidence>
<feature type="compositionally biased region" description="Polar residues" evidence="1">
    <location>
        <begin position="60"/>
        <end position="69"/>
    </location>
</feature>
<dbReference type="Proteomes" id="UP000092993">
    <property type="component" value="Unassembled WGS sequence"/>
</dbReference>
<accession>A0A1C7ME48</accession>
<feature type="region of interest" description="Disordered" evidence="1">
    <location>
        <begin position="49"/>
        <end position="87"/>
    </location>
</feature>
<keyword evidence="4" id="KW-1185">Reference proteome</keyword>
<reference evidence="3 4" key="1">
    <citation type="submission" date="2016-03" db="EMBL/GenBank/DDBJ databases">
        <title>Whole genome sequencing of Grifola frondosa 9006-11.</title>
        <authorList>
            <person name="Min B."/>
            <person name="Park H."/>
            <person name="Kim J.-G."/>
            <person name="Cho H."/>
            <person name="Oh Y.-L."/>
            <person name="Kong W.-S."/>
            <person name="Choi I.-G."/>
        </authorList>
    </citation>
    <scope>NUCLEOTIDE SEQUENCE [LARGE SCALE GENOMIC DNA]</scope>
    <source>
        <strain evidence="3 4">9006-11</strain>
    </source>
</reference>
<gene>
    <name evidence="3" type="ORF">A0H81_04155</name>
</gene>
<sequence length="173" mass="20008">MMLVYFIALLTFTYSHSHDSPEVWTSSVYEFPWFKREDRESQLNRHTVHFPTPDHEARPKSSSALTSEAESPRRRVPPDAPSMESFRPLWAKDGIPPIRGIDPPFARPKKVLQSRWSDSSFDSPFYRPKRTGLRLLEQFTFLWRAVPCSRPSARVARSHTGCSRRTCATKTAL</sequence>
<feature type="signal peptide" evidence="2">
    <location>
        <begin position="1"/>
        <end position="17"/>
    </location>
</feature>
<comment type="caution">
    <text evidence="3">The sequence shown here is derived from an EMBL/GenBank/DDBJ whole genome shotgun (WGS) entry which is preliminary data.</text>
</comment>
<keyword evidence="2" id="KW-0732">Signal</keyword>
<evidence type="ECO:0000313" key="4">
    <source>
        <dbReference type="Proteomes" id="UP000092993"/>
    </source>
</evidence>